<sequence length="341" mass="36776">MKKLPFLLASSLMLGGMTTTTFAGELPGYTDGAQLIRVEKSRGQIDAINDLVYSQIASATAVRQLHMSLLVPRNNNLKPAIVYFPGGGFTSAAWNKYIQMRMALADAGFVVAAAEYRTVPDKFPALVIDGKAAIRYLREHAQQYGIDPQRIGVMGDSAGGYMAQMMALTNGEHAFDQGSFLSRSSDVQAAVTLYGISDLRNIGEGFPTAIQKVHASPAVTEALLVHGSAFRDWPGATITSDNTKALAASPMGHLKGQKPPFLIMHGSADTLVSPVQSEQLYKALKKQGNQVDYLLLEGAGHGDIYWYQKPVIDRVVNWFKATLGTPQKAGGDTVKDKNANL</sequence>
<dbReference type="PANTHER" id="PTHR48081">
    <property type="entry name" value="AB HYDROLASE SUPERFAMILY PROTEIN C4A8.06C"/>
    <property type="match status" value="1"/>
</dbReference>
<dbReference type="AlphaFoldDB" id="A0A5Y2S2W1"/>
<keyword evidence="2" id="KW-0732">Signal</keyword>
<protein>
    <submittedName>
        <fullName evidence="4">Alpha/beta hydrolase</fullName>
    </submittedName>
</protein>
<proteinExistence type="predicted"/>
<gene>
    <name evidence="4" type="ORF">FNN84_15015</name>
</gene>
<dbReference type="PANTHER" id="PTHR48081:SF13">
    <property type="entry name" value="ALPHA_BETA HYDROLASE"/>
    <property type="match status" value="1"/>
</dbReference>
<organism evidence="4">
    <name type="scientific">Salmonella enterica subsp. salamae</name>
    <dbReference type="NCBI Taxonomy" id="59202"/>
    <lineage>
        <taxon>Bacteria</taxon>
        <taxon>Pseudomonadati</taxon>
        <taxon>Pseudomonadota</taxon>
        <taxon>Gammaproteobacteria</taxon>
        <taxon>Enterobacterales</taxon>
        <taxon>Enterobacteriaceae</taxon>
        <taxon>Salmonella</taxon>
    </lineage>
</organism>
<evidence type="ECO:0000313" key="4">
    <source>
        <dbReference type="EMBL" id="ECF6052503.1"/>
    </source>
</evidence>
<dbReference type="Gene3D" id="3.40.50.1820">
    <property type="entry name" value="alpha/beta hydrolase"/>
    <property type="match status" value="1"/>
</dbReference>
<feature type="chain" id="PRO_5024829348" evidence="2">
    <location>
        <begin position="24"/>
        <end position="341"/>
    </location>
</feature>
<evidence type="ECO:0000259" key="3">
    <source>
        <dbReference type="Pfam" id="PF20434"/>
    </source>
</evidence>
<evidence type="ECO:0000256" key="1">
    <source>
        <dbReference type="ARBA" id="ARBA00022801"/>
    </source>
</evidence>
<dbReference type="SUPFAM" id="SSF53474">
    <property type="entry name" value="alpha/beta-Hydrolases"/>
    <property type="match status" value="1"/>
</dbReference>
<reference evidence="4" key="1">
    <citation type="submission" date="2019-07" db="EMBL/GenBank/DDBJ databases">
        <authorList>
            <person name="Ashton P.M."/>
            <person name="Dallman T."/>
            <person name="Nair S."/>
            <person name="De Pinna E."/>
            <person name="Peters T."/>
            <person name="Grant K."/>
        </authorList>
    </citation>
    <scope>NUCLEOTIDE SEQUENCE [LARGE SCALE GENOMIC DNA]</scope>
    <source>
        <strain evidence="4">107213</strain>
    </source>
</reference>
<dbReference type="Proteomes" id="UP000839746">
    <property type="component" value="Unassembled WGS sequence"/>
</dbReference>
<accession>A0A5Y2S2W1</accession>
<dbReference type="GO" id="GO:0016787">
    <property type="term" value="F:hydrolase activity"/>
    <property type="evidence" value="ECO:0007669"/>
    <property type="project" value="UniProtKB-KW"/>
</dbReference>
<dbReference type="Pfam" id="PF20434">
    <property type="entry name" value="BD-FAE"/>
    <property type="match status" value="1"/>
</dbReference>
<evidence type="ECO:0000256" key="2">
    <source>
        <dbReference type="SAM" id="SignalP"/>
    </source>
</evidence>
<dbReference type="InterPro" id="IPR050300">
    <property type="entry name" value="GDXG_lipolytic_enzyme"/>
</dbReference>
<dbReference type="InterPro" id="IPR029058">
    <property type="entry name" value="AB_hydrolase_fold"/>
</dbReference>
<feature type="domain" description="BD-FAE-like" evidence="3">
    <location>
        <begin position="71"/>
        <end position="284"/>
    </location>
</feature>
<comment type="caution">
    <text evidence="4">The sequence shown here is derived from an EMBL/GenBank/DDBJ whole genome shotgun (WGS) entry which is preliminary data.</text>
</comment>
<dbReference type="EMBL" id="AAILSQ010000014">
    <property type="protein sequence ID" value="ECF6052503.1"/>
    <property type="molecule type" value="Genomic_DNA"/>
</dbReference>
<keyword evidence="1 4" id="KW-0378">Hydrolase</keyword>
<dbReference type="InterPro" id="IPR049492">
    <property type="entry name" value="BD-FAE-like_dom"/>
</dbReference>
<feature type="signal peptide" evidence="2">
    <location>
        <begin position="1"/>
        <end position="23"/>
    </location>
</feature>
<name>A0A5Y2S2W1_SALER</name>